<evidence type="ECO:0000259" key="5">
    <source>
        <dbReference type="Pfam" id="PF00171"/>
    </source>
</evidence>
<dbReference type="Pfam" id="PF00171">
    <property type="entry name" value="Aldedh"/>
    <property type="match status" value="3"/>
</dbReference>
<name>A0AAV8ZNE9_9CUCU</name>
<evidence type="ECO:0000256" key="4">
    <source>
        <dbReference type="RuleBase" id="RU003345"/>
    </source>
</evidence>
<dbReference type="Proteomes" id="UP001162156">
    <property type="component" value="Unassembled WGS sequence"/>
</dbReference>
<dbReference type="InterPro" id="IPR016162">
    <property type="entry name" value="Ald_DH_N"/>
</dbReference>
<dbReference type="SUPFAM" id="SSF53720">
    <property type="entry name" value="ALDH-like"/>
    <property type="match status" value="1"/>
</dbReference>
<evidence type="ECO:0000256" key="3">
    <source>
        <dbReference type="PROSITE-ProRule" id="PRU10007"/>
    </source>
</evidence>
<evidence type="ECO:0000313" key="6">
    <source>
        <dbReference type="EMBL" id="KAJ8966676.1"/>
    </source>
</evidence>
<dbReference type="Gene3D" id="3.40.309.10">
    <property type="entry name" value="Aldehyde Dehydrogenase, Chain A, domain 2"/>
    <property type="match status" value="2"/>
</dbReference>
<protein>
    <recommendedName>
        <fullName evidence="5">Aldehyde dehydrogenase domain-containing protein</fullName>
    </recommendedName>
</protein>
<dbReference type="EMBL" id="JANEYF010000956">
    <property type="protein sequence ID" value="KAJ8966676.1"/>
    <property type="molecule type" value="Genomic_DNA"/>
</dbReference>
<sequence>MNSELIPPGVKLSNSDDVSIIDIEDAPCVKKSAEKVVDEARKNFNTNKTKSFSFRQRQLKNLIRFLSEEENALCDALYKDLKKPAFEAITHEVAIALRDAEETLNNLKNWMKPEQPEKTIVNYFDKLYIYNDPYGVVLVMGAWNFPVFATLLPKYIDKHCYPVFLGGIEETTELLKQRFDYIFFTGSPQVGKIIHQAASKHLTPTTLELGGKSPVYIDSTADLELAAKRIIWGKIQNSGQVCVAPDYILCNTKTTTDYGRIINQRHFNRLTEMLKNQKIALGGHSDPNSLFIHPTILVDVNPNDPVMQDEIFGPILPIVNIQNMNEAINFINDREKPLVLYIFTNDKVVKETFLERTSSGGVTINDTIMHIAAEGLPFGGVGNS</sequence>
<dbReference type="Gene3D" id="3.40.605.10">
    <property type="entry name" value="Aldehyde Dehydrogenase, Chain A, domain 1"/>
    <property type="match status" value="2"/>
</dbReference>
<dbReference type="GO" id="GO:0006081">
    <property type="term" value="P:aldehyde metabolic process"/>
    <property type="evidence" value="ECO:0007669"/>
    <property type="project" value="InterPro"/>
</dbReference>
<keyword evidence="7" id="KW-1185">Reference proteome</keyword>
<reference evidence="6" key="1">
    <citation type="journal article" date="2023" name="Insect Mol. Biol.">
        <title>Genome sequencing provides insights into the evolution of gene families encoding plant cell wall-degrading enzymes in longhorned beetles.</title>
        <authorList>
            <person name="Shin N.R."/>
            <person name="Okamura Y."/>
            <person name="Kirsch R."/>
            <person name="Pauchet Y."/>
        </authorList>
    </citation>
    <scope>NUCLEOTIDE SEQUENCE</scope>
    <source>
        <strain evidence="6">RBIC_L_NR</strain>
    </source>
</reference>
<dbReference type="GO" id="GO:0004029">
    <property type="term" value="F:aldehyde dehydrogenase (NAD+) activity"/>
    <property type="evidence" value="ECO:0007669"/>
    <property type="project" value="TreeGrafter"/>
</dbReference>
<comment type="similarity">
    <text evidence="1 4">Belongs to the aldehyde dehydrogenase family.</text>
</comment>
<dbReference type="InterPro" id="IPR029510">
    <property type="entry name" value="Ald_DH_CS_GLU"/>
</dbReference>
<dbReference type="AlphaFoldDB" id="A0AAV8ZNE9"/>
<organism evidence="6 7">
    <name type="scientific">Rhamnusium bicolor</name>
    <dbReference type="NCBI Taxonomy" id="1586634"/>
    <lineage>
        <taxon>Eukaryota</taxon>
        <taxon>Metazoa</taxon>
        <taxon>Ecdysozoa</taxon>
        <taxon>Arthropoda</taxon>
        <taxon>Hexapoda</taxon>
        <taxon>Insecta</taxon>
        <taxon>Pterygota</taxon>
        <taxon>Neoptera</taxon>
        <taxon>Endopterygota</taxon>
        <taxon>Coleoptera</taxon>
        <taxon>Polyphaga</taxon>
        <taxon>Cucujiformia</taxon>
        <taxon>Chrysomeloidea</taxon>
        <taxon>Cerambycidae</taxon>
        <taxon>Lepturinae</taxon>
        <taxon>Rhagiini</taxon>
        <taxon>Rhamnusium</taxon>
    </lineage>
</organism>
<evidence type="ECO:0000256" key="2">
    <source>
        <dbReference type="ARBA" id="ARBA00023002"/>
    </source>
</evidence>
<dbReference type="InterPro" id="IPR016163">
    <property type="entry name" value="Ald_DH_C"/>
</dbReference>
<proteinExistence type="inferred from homology"/>
<feature type="non-terminal residue" evidence="6">
    <location>
        <position position="384"/>
    </location>
</feature>
<keyword evidence="2 4" id="KW-0560">Oxidoreductase</keyword>
<accession>A0AAV8ZNE9</accession>
<comment type="caution">
    <text evidence="6">The sequence shown here is derived from an EMBL/GenBank/DDBJ whole genome shotgun (WGS) entry which is preliminary data.</text>
</comment>
<dbReference type="PANTHER" id="PTHR43570">
    <property type="entry name" value="ALDEHYDE DEHYDROGENASE"/>
    <property type="match status" value="1"/>
</dbReference>
<feature type="domain" description="Aldehyde dehydrogenase" evidence="5">
    <location>
        <begin position="253"/>
        <end position="384"/>
    </location>
</feature>
<dbReference type="PANTHER" id="PTHR43570:SF16">
    <property type="entry name" value="ALDEHYDE DEHYDROGENASE TYPE III, ISOFORM Q"/>
    <property type="match status" value="1"/>
</dbReference>
<dbReference type="PROSITE" id="PS00687">
    <property type="entry name" value="ALDEHYDE_DEHYDR_GLU"/>
    <property type="match status" value="1"/>
</dbReference>
<dbReference type="InterPro" id="IPR015590">
    <property type="entry name" value="Aldehyde_DH_dom"/>
</dbReference>
<feature type="active site" evidence="3">
    <location>
        <position position="208"/>
    </location>
</feature>
<evidence type="ECO:0000313" key="7">
    <source>
        <dbReference type="Proteomes" id="UP001162156"/>
    </source>
</evidence>
<dbReference type="FunFam" id="3.40.309.10:FF:000034">
    <property type="entry name" value="Aldehyde dehydrogenase, dimeric NADP-preferring"/>
    <property type="match status" value="1"/>
</dbReference>
<dbReference type="GO" id="GO:0005737">
    <property type="term" value="C:cytoplasm"/>
    <property type="evidence" value="ECO:0007669"/>
    <property type="project" value="TreeGrafter"/>
</dbReference>
<evidence type="ECO:0000256" key="1">
    <source>
        <dbReference type="ARBA" id="ARBA00009986"/>
    </source>
</evidence>
<gene>
    <name evidence="6" type="ORF">NQ314_003376</name>
</gene>
<feature type="domain" description="Aldehyde dehydrogenase" evidence="5">
    <location>
        <begin position="176"/>
        <end position="251"/>
    </location>
</feature>
<dbReference type="InterPro" id="IPR016161">
    <property type="entry name" value="Ald_DH/histidinol_DH"/>
</dbReference>
<feature type="domain" description="Aldehyde dehydrogenase" evidence="5">
    <location>
        <begin position="30"/>
        <end position="149"/>
    </location>
</feature>
<dbReference type="InterPro" id="IPR012394">
    <property type="entry name" value="Aldehyde_DH_NAD(P)"/>
</dbReference>